<keyword evidence="1" id="KW-1133">Transmembrane helix</keyword>
<dbReference type="Gene3D" id="1.20.5.160">
    <property type="entry name" value="Bacterial aa3 type cytochrome c oxidase subunit IV"/>
    <property type="match status" value="1"/>
</dbReference>
<sequence length="50" mass="5471">MSDHSEIVYSTADGMDYPAHENTYNTFIKFGTIGSVAVIIVVSLMAIFLT</sequence>
<evidence type="ECO:0000313" key="4">
    <source>
        <dbReference type="Proteomes" id="UP000318825"/>
    </source>
</evidence>
<dbReference type="AlphaFoldDB" id="A0A4Y3WC03"/>
<evidence type="ECO:0000256" key="1">
    <source>
        <dbReference type="SAM" id="Phobius"/>
    </source>
</evidence>
<proteinExistence type="predicted"/>
<dbReference type="InterPro" id="IPR036596">
    <property type="entry name" value="Cyt-C_aa3_sf"/>
</dbReference>
<comment type="caution">
    <text evidence="3">The sequence shown here is derived from an EMBL/GenBank/DDBJ whole genome shotgun (WGS) entry which is preliminary data.</text>
</comment>
<keyword evidence="1" id="KW-0812">Transmembrane</keyword>
<dbReference type="Pfam" id="PF07835">
    <property type="entry name" value="COX4_pro_2"/>
    <property type="match status" value="1"/>
</dbReference>
<gene>
    <name evidence="3" type="ORF">NWI01_23460</name>
</gene>
<dbReference type="OrthoDB" id="9812071at2"/>
<dbReference type="Proteomes" id="UP000318825">
    <property type="component" value="Unassembled WGS sequence"/>
</dbReference>
<name>A0A4Y3WC03_NITWI</name>
<dbReference type="InterPro" id="IPR012422">
    <property type="entry name" value="Cyt_c_oxidase_su4_bac-aa3"/>
</dbReference>
<reference evidence="3 4" key="1">
    <citation type="submission" date="2019-06" db="EMBL/GenBank/DDBJ databases">
        <title>Whole genome shotgun sequence of Nitrobacter winogradskyi NBRC 14297.</title>
        <authorList>
            <person name="Hosoyama A."/>
            <person name="Uohara A."/>
            <person name="Ohji S."/>
            <person name="Ichikawa N."/>
        </authorList>
    </citation>
    <scope>NUCLEOTIDE SEQUENCE [LARGE SCALE GENOMIC DNA]</scope>
    <source>
        <strain evidence="3 4">NBRC 14297</strain>
    </source>
</reference>
<keyword evidence="1" id="KW-0472">Membrane</keyword>
<dbReference type="SUPFAM" id="SSF81469">
    <property type="entry name" value="Bacterial aa3 type cytochrome c oxidase subunit IV"/>
    <property type="match status" value="1"/>
</dbReference>
<feature type="domain" description="Cytochrome c oxidase subunit IV bacterial aa3 type" evidence="2">
    <location>
        <begin position="4"/>
        <end position="49"/>
    </location>
</feature>
<protein>
    <submittedName>
        <fullName evidence="3">Cytochrome c oxidase subunit IV</fullName>
    </submittedName>
</protein>
<accession>A0A4Y3WC03</accession>
<organism evidence="3 4">
    <name type="scientific">Nitrobacter winogradskyi</name>
    <name type="common">Nitrobacter agilis</name>
    <dbReference type="NCBI Taxonomy" id="913"/>
    <lineage>
        <taxon>Bacteria</taxon>
        <taxon>Pseudomonadati</taxon>
        <taxon>Pseudomonadota</taxon>
        <taxon>Alphaproteobacteria</taxon>
        <taxon>Hyphomicrobiales</taxon>
        <taxon>Nitrobacteraceae</taxon>
        <taxon>Nitrobacter</taxon>
    </lineage>
</organism>
<feature type="transmembrane region" description="Helical" evidence="1">
    <location>
        <begin position="27"/>
        <end position="49"/>
    </location>
</feature>
<evidence type="ECO:0000259" key="2">
    <source>
        <dbReference type="Pfam" id="PF07835"/>
    </source>
</evidence>
<dbReference type="EMBL" id="BJNF01000066">
    <property type="protein sequence ID" value="GEC16454.1"/>
    <property type="molecule type" value="Genomic_DNA"/>
</dbReference>
<evidence type="ECO:0000313" key="3">
    <source>
        <dbReference type="EMBL" id="GEC16454.1"/>
    </source>
</evidence>
<dbReference type="RefSeq" id="WP_141384081.1">
    <property type="nucleotide sequence ID" value="NZ_BJNF01000066.1"/>
</dbReference>